<proteinExistence type="predicted"/>
<dbReference type="AlphaFoldDB" id="A0A9D2JGD9"/>
<evidence type="ECO:0000313" key="2">
    <source>
        <dbReference type="Proteomes" id="UP000824031"/>
    </source>
</evidence>
<dbReference type="Proteomes" id="UP000824031">
    <property type="component" value="Unassembled WGS sequence"/>
</dbReference>
<reference evidence="1" key="1">
    <citation type="journal article" date="2021" name="PeerJ">
        <title>Extensive microbial diversity within the chicken gut microbiome revealed by metagenomics and culture.</title>
        <authorList>
            <person name="Gilroy R."/>
            <person name="Ravi A."/>
            <person name="Getino M."/>
            <person name="Pursley I."/>
            <person name="Horton D.L."/>
            <person name="Alikhan N.F."/>
            <person name="Baker D."/>
            <person name="Gharbi K."/>
            <person name="Hall N."/>
            <person name="Watson M."/>
            <person name="Adriaenssens E.M."/>
            <person name="Foster-Nyarko E."/>
            <person name="Jarju S."/>
            <person name="Secka A."/>
            <person name="Antonio M."/>
            <person name="Oren A."/>
            <person name="Chaudhuri R.R."/>
            <person name="La Ragione R."/>
            <person name="Hildebrand F."/>
            <person name="Pallen M.J."/>
        </authorList>
    </citation>
    <scope>NUCLEOTIDE SEQUENCE</scope>
    <source>
        <strain evidence="1">3436</strain>
    </source>
</reference>
<sequence>MNRIGINRNARLANLAVVHFVVEVDANRFLGSNRLQTNINPAVIDDQITGNSRLIAGGNLDQADIDTGGIRSDGDRSFFNLAVVHFVVEVDINRFIGSNRFQLNVNPTIVDLDVADVDDFVAFRNIRQHGSVDTGRFKGNRNTAINIAGFLSLYLDDIVDLDFLGSRGLNLLDLDIECAALFGSQVLRNIDRFEARRGLQAQIRCFN</sequence>
<evidence type="ECO:0000313" key="1">
    <source>
        <dbReference type="EMBL" id="HIZ48593.1"/>
    </source>
</evidence>
<organism evidence="1 2">
    <name type="scientific">Candidatus Gemmiger excrementavium</name>
    <dbReference type="NCBI Taxonomy" id="2838608"/>
    <lineage>
        <taxon>Bacteria</taxon>
        <taxon>Bacillati</taxon>
        <taxon>Bacillota</taxon>
        <taxon>Clostridia</taxon>
        <taxon>Eubacteriales</taxon>
        <taxon>Gemmiger</taxon>
    </lineage>
</organism>
<protein>
    <submittedName>
        <fullName evidence="1">Uncharacterized protein</fullName>
    </submittedName>
</protein>
<reference evidence="1" key="2">
    <citation type="submission" date="2021-04" db="EMBL/GenBank/DDBJ databases">
        <authorList>
            <person name="Gilroy R."/>
        </authorList>
    </citation>
    <scope>NUCLEOTIDE SEQUENCE</scope>
    <source>
        <strain evidence="1">3436</strain>
    </source>
</reference>
<dbReference type="EMBL" id="DXBO01000116">
    <property type="protein sequence ID" value="HIZ48593.1"/>
    <property type="molecule type" value="Genomic_DNA"/>
</dbReference>
<accession>A0A9D2JGD9</accession>
<gene>
    <name evidence="1" type="ORF">H9810_07750</name>
</gene>
<comment type="caution">
    <text evidence="1">The sequence shown here is derived from an EMBL/GenBank/DDBJ whole genome shotgun (WGS) entry which is preliminary data.</text>
</comment>
<name>A0A9D2JGD9_9FIRM</name>